<dbReference type="AlphaFoldDB" id="T1BXV8"/>
<reference evidence="1" key="1">
    <citation type="submission" date="2013-08" db="EMBL/GenBank/DDBJ databases">
        <authorList>
            <person name="Mendez C."/>
            <person name="Richter M."/>
            <person name="Ferrer M."/>
            <person name="Sanchez J."/>
        </authorList>
    </citation>
    <scope>NUCLEOTIDE SEQUENCE</scope>
</reference>
<protein>
    <submittedName>
        <fullName evidence="1">Esterase/lipase/thioesterase family protein</fullName>
    </submittedName>
</protein>
<evidence type="ECO:0000313" key="1">
    <source>
        <dbReference type="EMBL" id="EQD77831.1"/>
    </source>
</evidence>
<name>T1BXV8_9ZZZZ</name>
<accession>T1BXV8</accession>
<dbReference type="SUPFAM" id="SSF53474">
    <property type="entry name" value="alpha/beta-Hydrolases"/>
    <property type="match status" value="1"/>
</dbReference>
<dbReference type="InterPro" id="IPR029058">
    <property type="entry name" value="AB_hydrolase_fold"/>
</dbReference>
<organism evidence="1">
    <name type="scientific">mine drainage metagenome</name>
    <dbReference type="NCBI Taxonomy" id="410659"/>
    <lineage>
        <taxon>unclassified sequences</taxon>
        <taxon>metagenomes</taxon>
        <taxon>ecological metagenomes</taxon>
    </lineage>
</organism>
<sequence length="108" mass="11604">MSYAETPLTMECQGDALVGILTQPETPAPLGVLIIVGGPQCRTGSHRQFTLLARGLAQQDIPSLRFDYRGSGGQVRAPCGNFEEIQEDITSALRGVSDPFRPPPDASY</sequence>
<reference evidence="1" key="2">
    <citation type="journal article" date="2014" name="ISME J.">
        <title>Microbial stratification in low pH oxic and suboxic macroscopic growths along an acid mine drainage.</title>
        <authorList>
            <person name="Mendez-Garcia C."/>
            <person name="Mesa V."/>
            <person name="Sprenger R.R."/>
            <person name="Richter M."/>
            <person name="Diez M.S."/>
            <person name="Solano J."/>
            <person name="Bargiela R."/>
            <person name="Golyshina O.V."/>
            <person name="Manteca A."/>
            <person name="Ramos J.L."/>
            <person name="Gallego J.R."/>
            <person name="Llorente I."/>
            <person name="Martins Dos Santos V.A."/>
            <person name="Jensen O.N."/>
            <person name="Pelaez A.I."/>
            <person name="Sanchez J."/>
            <person name="Ferrer M."/>
        </authorList>
    </citation>
    <scope>NUCLEOTIDE SEQUENCE</scope>
</reference>
<comment type="caution">
    <text evidence="1">The sequence shown here is derived from an EMBL/GenBank/DDBJ whole genome shotgun (WGS) entry which is preliminary data.</text>
</comment>
<dbReference type="Gene3D" id="3.40.50.1820">
    <property type="entry name" value="alpha/beta hydrolase"/>
    <property type="match status" value="1"/>
</dbReference>
<proteinExistence type="predicted"/>
<gene>
    <name evidence="1" type="ORF">B1A_02689</name>
</gene>
<dbReference type="EMBL" id="AUZX01001993">
    <property type="protein sequence ID" value="EQD77831.1"/>
    <property type="molecule type" value="Genomic_DNA"/>
</dbReference>